<dbReference type="WBParaSite" id="GPUH_0001871701-mRNA-1">
    <property type="protein sequence ID" value="GPUH_0001871701-mRNA-1"/>
    <property type="gene ID" value="GPUH_0001871701"/>
</dbReference>
<evidence type="ECO:0000313" key="2">
    <source>
        <dbReference type="WBParaSite" id="GPUH_0001871701-mRNA-1"/>
    </source>
</evidence>
<proteinExistence type="predicted"/>
<protein>
    <submittedName>
        <fullName evidence="2">FAM192A_Fyv6_N domain-containing protein</fullName>
    </submittedName>
</protein>
<organism evidence="2">
    <name type="scientific">Gongylonema pulchrum</name>
    <dbReference type="NCBI Taxonomy" id="637853"/>
    <lineage>
        <taxon>Eukaryota</taxon>
        <taxon>Metazoa</taxon>
        <taxon>Ecdysozoa</taxon>
        <taxon>Nematoda</taxon>
        <taxon>Chromadorea</taxon>
        <taxon>Rhabditida</taxon>
        <taxon>Spirurina</taxon>
        <taxon>Spiruromorpha</taxon>
        <taxon>Spiruroidea</taxon>
        <taxon>Gongylonematidae</taxon>
        <taxon>Gongylonema</taxon>
    </lineage>
</organism>
<accession>A0A183ECK1</accession>
<reference evidence="2" key="1">
    <citation type="submission" date="2016-06" db="UniProtKB">
        <authorList>
            <consortium name="WormBaseParasite"/>
        </authorList>
    </citation>
    <scope>IDENTIFICATION</scope>
</reference>
<feature type="region of interest" description="Disordered" evidence="1">
    <location>
        <begin position="77"/>
        <end position="97"/>
    </location>
</feature>
<evidence type="ECO:0000256" key="1">
    <source>
        <dbReference type="SAM" id="MobiDB-lite"/>
    </source>
</evidence>
<name>A0A183ECK1_9BILA</name>
<sequence length="109" mass="12600">LESRLSSRQLSDEVQKKLCDEIGVKFTTVQEERQKFAQEVVNEERRLLDEVVKSENEAQYETMRGIADDVFVRKRSNVPTSTLGPTGTAEKKPADEDHYENVLKRKLIF</sequence>
<dbReference type="AlphaFoldDB" id="A0A183ECK1"/>